<keyword evidence="4" id="KW-0812">Transmembrane</keyword>
<keyword evidence="2 3" id="KW-0067">ATP-binding</keyword>
<gene>
    <name evidence="6" type="ORF">OSTQU699_LOCUS8217</name>
</gene>
<comment type="caution">
    <text evidence="6">The sequence shown here is derived from an EMBL/GenBank/DDBJ whole genome shotgun (WGS) entry which is preliminary data.</text>
</comment>
<reference evidence="6" key="1">
    <citation type="submission" date="2020-12" db="EMBL/GenBank/DDBJ databases">
        <authorList>
            <person name="Iha C."/>
        </authorList>
    </citation>
    <scope>NUCLEOTIDE SEQUENCE</scope>
</reference>
<name>A0A8S1JBP9_9CHLO</name>
<dbReference type="Pfam" id="PF00069">
    <property type="entry name" value="Pkinase"/>
    <property type="match status" value="1"/>
</dbReference>
<dbReference type="PROSITE" id="PS50011">
    <property type="entry name" value="PROTEIN_KINASE_DOM"/>
    <property type="match status" value="1"/>
</dbReference>
<evidence type="ECO:0000256" key="2">
    <source>
        <dbReference type="ARBA" id="ARBA00022840"/>
    </source>
</evidence>
<evidence type="ECO:0000256" key="1">
    <source>
        <dbReference type="ARBA" id="ARBA00022741"/>
    </source>
</evidence>
<feature type="binding site" evidence="3">
    <location>
        <position position="44"/>
    </location>
    <ligand>
        <name>ATP</name>
        <dbReference type="ChEBI" id="CHEBI:30616"/>
    </ligand>
</feature>
<evidence type="ECO:0000256" key="3">
    <source>
        <dbReference type="PROSITE-ProRule" id="PRU10141"/>
    </source>
</evidence>
<keyword evidence="1 3" id="KW-0547">Nucleotide-binding</keyword>
<dbReference type="PANTHER" id="PTHR24346:SF92">
    <property type="entry name" value="SNF1-RELATED PROTEIN KINASE 2.6"/>
    <property type="match status" value="1"/>
</dbReference>
<dbReference type="Proteomes" id="UP000708148">
    <property type="component" value="Unassembled WGS sequence"/>
</dbReference>
<dbReference type="GO" id="GO:0005737">
    <property type="term" value="C:cytoplasm"/>
    <property type="evidence" value="ECO:0007669"/>
    <property type="project" value="TreeGrafter"/>
</dbReference>
<dbReference type="GO" id="GO:0004674">
    <property type="term" value="F:protein serine/threonine kinase activity"/>
    <property type="evidence" value="ECO:0007669"/>
    <property type="project" value="TreeGrafter"/>
</dbReference>
<dbReference type="InterPro" id="IPR011009">
    <property type="entry name" value="Kinase-like_dom_sf"/>
</dbReference>
<dbReference type="InterPro" id="IPR000719">
    <property type="entry name" value="Prot_kinase_dom"/>
</dbReference>
<accession>A0A8S1JBP9</accession>
<proteinExistence type="predicted"/>
<dbReference type="PANTHER" id="PTHR24346">
    <property type="entry name" value="MAP/MICROTUBULE AFFINITY-REGULATING KINASE"/>
    <property type="match status" value="1"/>
</dbReference>
<dbReference type="AlphaFoldDB" id="A0A8S1JBP9"/>
<keyword evidence="4" id="KW-1133">Transmembrane helix</keyword>
<dbReference type="EMBL" id="CAJHUC010001980">
    <property type="protein sequence ID" value="CAD7702860.1"/>
    <property type="molecule type" value="Genomic_DNA"/>
</dbReference>
<evidence type="ECO:0000313" key="7">
    <source>
        <dbReference type="Proteomes" id="UP000708148"/>
    </source>
</evidence>
<dbReference type="PROSITE" id="PS00107">
    <property type="entry name" value="PROTEIN_KINASE_ATP"/>
    <property type="match status" value="1"/>
</dbReference>
<dbReference type="InterPro" id="IPR017441">
    <property type="entry name" value="Protein_kinase_ATP_BS"/>
</dbReference>
<evidence type="ECO:0000256" key="4">
    <source>
        <dbReference type="SAM" id="Phobius"/>
    </source>
</evidence>
<dbReference type="OrthoDB" id="8693905at2759"/>
<dbReference type="GO" id="GO:0035556">
    <property type="term" value="P:intracellular signal transduction"/>
    <property type="evidence" value="ECO:0007669"/>
    <property type="project" value="TreeGrafter"/>
</dbReference>
<organism evidence="6 7">
    <name type="scientific">Ostreobium quekettii</name>
    <dbReference type="NCBI Taxonomy" id="121088"/>
    <lineage>
        <taxon>Eukaryota</taxon>
        <taxon>Viridiplantae</taxon>
        <taxon>Chlorophyta</taxon>
        <taxon>core chlorophytes</taxon>
        <taxon>Ulvophyceae</taxon>
        <taxon>TCBD clade</taxon>
        <taxon>Bryopsidales</taxon>
        <taxon>Ostreobineae</taxon>
        <taxon>Ostreobiaceae</taxon>
        <taxon>Ostreobium</taxon>
    </lineage>
</organism>
<dbReference type="SUPFAM" id="SSF56112">
    <property type="entry name" value="Protein kinase-like (PK-like)"/>
    <property type="match status" value="1"/>
</dbReference>
<evidence type="ECO:0000313" key="6">
    <source>
        <dbReference type="EMBL" id="CAD7702860.1"/>
    </source>
</evidence>
<feature type="non-terminal residue" evidence="6">
    <location>
        <position position="1"/>
    </location>
</feature>
<evidence type="ECO:0000259" key="5">
    <source>
        <dbReference type="PROSITE" id="PS50011"/>
    </source>
</evidence>
<sequence length="288" mass="32444">MQKDFRLPYWFQFAGILGEGSFGLVVLATDLRIKDASRNLVAVKLIPRGEHGITKYVEREVLVLRSLWHKHIVGFREACLSATHLCIVLNYVAGGTLLEFVKRNRCLPEALARWLFQQLITAVDYCHKVGVSNRDIKLEHLLLDDNTQPHPVVMLCDFGFAKQRGRHSAPKTALGTARYCAPEVLAAERSGLKYNGGLADMYSCGVCLFRMLFGLEVVVQWRTKGLEAQVADDSAMGQPMLGQRQGELAFPDSREHTDGPLGEISDECKDFLCRLLQRNPNHRMKTEM</sequence>
<dbReference type="GO" id="GO:0005524">
    <property type="term" value="F:ATP binding"/>
    <property type="evidence" value="ECO:0007669"/>
    <property type="project" value="UniProtKB-UniRule"/>
</dbReference>
<keyword evidence="7" id="KW-1185">Reference proteome</keyword>
<protein>
    <recommendedName>
        <fullName evidence="5">Protein kinase domain-containing protein</fullName>
    </recommendedName>
</protein>
<feature type="domain" description="Protein kinase" evidence="5">
    <location>
        <begin position="11"/>
        <end position="288"/>
    </location>
</feature>
<keyword evidence="4" id="KW-0472">Membrane</keyword>
<dbReference type="Gene3D" id="1.10.510.10">
    <property type="entry name" value="Transferase(Phosphotransferase) domain 1"/>
    <property type="match status" value="1"/>
</dbReference>
<feature type="transmembrane region" description="Helical" evidence="4">
    <location>
        <begin position="7"/>
        <end position="28"/>
    </location>
</feature>